<evidence type="ECO:0000313" key="3">
    <source>
        <dbReference type="Proteomes" id="UP000215127"/>
    </source>
</evidence>
<feature type="compositionally biased region" description="Low complexity" evidence="1">
    <location>
        <begin position="119"/>
        <end position="140"/>
    </location>
</feature>
<accession>A0A1X7RNZ1</accession>
<name>A0A1X7RNZ1_ZYMT9</name>
<evidence type="ECO:0008006" key="4">
    <source>
        <dbReference type="Google" id="ProtNLM"/>
    </source>
</evidence>
<proteinExistence type="predicted"/>
<organism evidence="2 3">
    <name type="scientific">Zymoseptoria tritici (strain ST99CH_3D7)</name>
    <dbReference type="NCBI Taxonomy" id="1276538"/>
    <lineage>
        <taxon>Eukaryota</taxon>
        <taxon>Fungi</taxon>
        <taxon>Dikarya</taxon>
        <taxon>Ascomycota</taxon>
        <taxon>Pezizomycotina</taxon>
        <taxon>Dothideomycetes</taxon>
        <taxon>Dothideomycetidae</taxon>
        <taxon>Mycosphaerellales</taxon>
        <taxon>Mycosphaerellaceae</taxon>
        <taxon>Zymoseptoria</taxon>
    </lineage>
</organism>
<dbReference type="AlphaFoldDB" id="A0A1X7RNZ1"/>
<dbReference type="Gene3D" id="3.30.160.20">
    <property type="match status" value="1"/>
</dbReference>
<evidence type="ECO:0000256" key="1">
    <source>
        <dbReference type="SAM" id="MobiDB-lite"/>
    </source>
</evidence>
<feature type="region of interest" description="Disordered" evidence="1">
    <location>
        <begin position="102"/>
        <end position="162"/>
    </location>
</feature>
<dbReference type="EMBL" id="LT853694">
    <property type="protein sequence ID" value="SMQ49184.1"/>
    <property type="molecule type" value="Genomic_DNA"/>
</dbReference>
<sequence>MFYTMYLSSVCQRRHWPSPHYTPTMTSSGLYHCKVRVNNREYTTEVPYASASLARDGAAQKAYMICRNFSVNDGMVPGTRPGQNLFAVSKGAAVQGLPVAIGSGRRGARNSGSERESWDGGSTTEGSSGSGGDSPRSVGSGYEGMVSPTIPSKGQGRRRGGEPDGYVCYCRRGTVRAYGRCGWCLSENGWA</sequence>
<dbReference type="SUPFAM" id="SSF54768">
    <property type="entry name" value="dsRNA-binding domain-like"/>
    <property type="match status" value="1"/>
</dbReference>
<reference evidence="2 3" key="1">
    <citation type="submission" date="2016-06" db="EMBL/GenBank/DDBJ databases">
        <authorList>
            <person name="Kjaerup R.B."/>
            <person name="Dalgaard T.S."/>
            <person name="Juul-Madsen H.R."/>
        </authorList>
    </citation>
    <scope>NUCLEOTIDE SEQUENCE [LARGE SCALE GENOMIC DNA]</scope>
</reference>
<protein>
    <recommendedName>
        <fullName evidence="4">DRBM domain-containing protein</fullName>
    </recommendedName>
</protein>
<gene>
    <name evidence="2" type="ORF">ZT3D7_G4335</name>
</gene>
<keyword evidence="3" id="KW-1185">Reference proteome</keyword>
<evidence type="ECO:0000313" key="2">
    <source>
        <dbReference type="EMBL" id="SMQ49184.1"/>
    </source>
</evidence>
<dbReference type="Proteomes" id="UP000215127">
    <property type="component" value="Chromosome 3"/>
</dbReference>